<dbReference type="PANTHER" id="PTHR46819">
    <property type="entry name" value="EF-HAND CALCIUM-BINDING DOMAIN-CONTAINING PROTEIN 7"/>
    <property type="match status" value="1"/>
</dbReference>
<dbReference type="EMBL" id="JAVXUP010000678">
    <property type="protein sequence ID" value="KAK3023098.1"/>
    <property type="molecule type" value="Genomic_DNA"/>
</dbReference>
<dbReference type="PANTHER" id="PTHR46819:SF1">
    <property type="entry name" value="EF-HAND CALCIUM-BINDING DOMAIN-CONTAINING PROTEIN 7"/>
    <property type="match status" value="1"/>
</dbReference>
<dbReference type="GO" id="GO:0046872">
    <property type="term" value="F:metal ion binding"/>
    <property type="evidence" value="ECO:0007669"/>
    <property type="project" value="UniProtKB-KW"/>
</dbReference>
<name>A0AA89B246_9ASTE</name>
<dbReference type="Gene3D" id="3.40.50.300">
    <property type="entry name" value="P-loop containing nucleotide triphosphate hydrolases"/>
    <property type="match status" value="1"/>
</dbReference>
<keyword evidence="1" id="KW-0479">Metal-binding</keyword>
<evidence type="ECO:0000256" key="3">
    <source>
        <dbReference type="SAM" id="Phobius"/>
    </source>
</evidence>
<evidence type="ECO:0000313" key="4">
    <source>
        <dbReference type="EMBL" id="KAK3023098.1"/>
    </source>
</evidence>
<gene>
    <name evidence="4" type="ORF">RJ639_043113</name>
</gene>
<dbReference type="InterPro" id="IPR052266">
    <property type="entry name" value="Miro-EF-hand_domain"/>
</dbReference>
<organism evidence="4 5">
    <name type="scientific">Escallonia herrerae</name>
    <dbReference type="NCBI Taxonomy" id="1293975"/>
    <lineage>
        <taxon>Eukaryota</taxon>
        <taxon>Viridiplantae</taxon>
        <taxon>Streptophyta</taxon>
        <taxon>Embryophyta</taxon>
        <taxon>Tracheophyta</taxon>
        <taxon>Spermatophyta</taxon>
        <taxon>Magnoliopsida</taxon>
        <taxon>eudicotyledons</taxon>
        <taxon>Gunneridae</taxon>
        <taxon>Pentapetalae</taxon>
        <taxon>asterids</taxon>
        <taxon>campanulids</taxon>
        <taxon>Escalloniales</taxon>
        <taxon>Escalloniaceae</taxon>
        <taxon>Escallonia</taxon>
    </lineage>
</organism>
<protein>
    <submittedName>
        <fullName evidence="4">Uncharacterized protein</fullName>
    </submittedName>
</protein>
<dbReference type="Proteomes" id="UP001188597">
    <property type="component" value="Unassembled WGS sequence"/>
</dbReference>
<feature type="non-terminal residue" evidence="4">
    <location>
        <position position="167"/>
    </location>
</feature>
<evidence type="ECO:0000256" key="1">
    <source>
        <dbReference type="ARBA" id="ARBA00022723"/>
    </source>
</evidence>
<accession>A0AA89B246</accession>
<reference evidence="4" key="1">
    <citation type="submission" date="2022-12" db="EMBL/GenBank/DDBJ databases">
        <title>Draft genome assemblies for two species of Escallonia (Escalloniales).</title>
        <authorList>
            <person name="Chanderbali A."/>
            <person name="Dervinis C."/>
            <person name="Anghel I."/>
            <person name="Soltis D."/>
            <person name="Soltis P."/>
            <person name="Zapata F."/>
        </authorList>
    </citation>
    <scope>NUCLEOTIDE SEQUENCE</scope>
    <source>
        <strain evidence="4">UCBG64.0493</strain>
        <tissue evidence="4">Leaf</tissue>
    </source>
</reference>
<keyword evidence="2" id="KW-0677">Repeat</keyword>
<sequence>MRVVAAVDVEVVVWDWQIMWMGGGDSQRGVVVVGGDEISSDEYSLRRAAELLMEVARRGEESGFGVPCLLIAAKGDLDSNPMAIKDSAMICEDMGIDAPVHMNNVFRRIINAAEKPHLGIPETEIGRNQKRFRQLVNRSFMLASVGAAAAVVGLAAYRAYAARKNTS</sequence>
<proteinExistence type="predicted"/>
<keyword evidence="5" id="KW-1185">Reference proteome</keyword>
<feature type="transmembrane region" description="Helical" evidence="3">
    <location>
        <begin position="140"/>
        <end position="160"/>
    </location>
</feature>
<dbReference type="AlphaFoldDB" id="A0AA89B246"/>
<keyword evidence="3" id="KW-1133">Transmembrane helix</keyword>
<comment type="caution">
    <text evidence="4">The sequence shown here is derived from an EMBL/GenBank/DDBJ whole genome shotgun (WGS) entry which is preliminary data.</text>
</comment>
<evidence type="ECO:0000256" key="2">
    <source>
        <dbReference type="ARBA" id="ARBA00022737"/>
    </source>
</evidence>
<keyword evidence="3" id="KW-0472">Membrane</keyword>
<evidence type="ECO:0000313" key="5">
    <source>
        <dbReference type="Proteomes" id="UP001188597"/>
    </source>
</evidence>
<dbReference type="InterPro" id="IPR027417">
    <property type="entry name" value="P-loop_NTPase"/>
</dbReference>
<keyword evidence="3" id="KW-0812">Transmembrane</keyword>